<evidence type="ECO:0000313" key="1">
    <source>
        <dbReference type="EMBL" id="KAL0330041.1"/>
    </source>
</evidence>
<accession>A0AAW2MIX5</accession>
<dbReference type="EMBL" id="JACGWJ010000022">
    <property type="protein sequence ID" value="KAL0330041.1"/>
    <property type="molecule type" value="Genomic_DNA"/>
</dbReference>
<gene>
    <name evidence="1" type="ORF">Sradi_4990800</name>
</gene>
<protein>
    <submittedName>
        <fullName evidence="1">Uncharacterized protein</fullName>
    </submittedName>
</protein>
<sequence>MSACFLHTTCTWLDTMKAQLRRLTYHESANTKKLLSVEDDAGNEAIAGMLNVQESSKSDTDMLLSVEDDAGNVLLINIYTILVYKSLNPCHAQQF</sequence>
<dbReference type="AlphaFoldDB" id="A0AAW2MIX5"/>
<reference evidence="1" key="2">
    <citation type="journal article" date="2024" name="Plant">
        <title>Genomic evolution and insights into agronomic trait innovations of Sesamum species.</title>
        <authorList>
            <person name="Miao H."/>
            <person name="Wang L."/>
            <person name="Qu L."/>
            <person name="Liu H."/>
            <person name="Sun Y."/>
            <person name="Le M."/>
            <person name="Wang Q."/>
            <person name="Wei S."/>
            <person name="Zheng Y."/>
            <person name="Lin W."/>
            <person name="Duan Y."/>
            <person name="Cao H."/>
            <person name="Xiong S."/>
            <person name="Wang X."/>
            <person name="Wei L."/>
            <person name="Li C."/>
            <person name="Ma Q."/>
            <person name="Ju M."/>
            <person name="Zhao R."/>
            <person name="Li G."/>
            <person name="Mu C."/>
            <person name="Tian Q."/>
            <person name="Mei H."/>
            <person name="Zhang T."/>
            <person name="Gao T."/>
            <person name="Zhang H."/>
        </authorList>
    </citation>
    <scope>NUCLEOTIDE SEQUENCE</scope>
    <source>
        <strain evidence="1">G02</strain>
    </source>
</reference>
<comment type="caution">
    <text evidence="1">The sequence shown here is derived from an EMBL/GenBank/DDBJ whole genome shotgun (WGS) entry which is preliminary data.</text>
</comment>
<name>A0AAW2MIX5_SESRA</name>
<proteinExistence type="predicted"/>
<reference evidence="1" key="1">
    <citation type="submission" date="2020-06" db="EMBL/GenBank/DDBJ databases">
        <authorList>
            <person name="Li T."/>
            <person name="Hu X."/>
            <person name="Zhang T."/>
            <person name="Song X."/>
            <person name="Zhang H."/>
            <person name="Dai N."/>
            <person name="Sheng W."/>
            <person name="Hou X."/>
            <person name="Wei L."/>
        </authorList>
    </citation>
    <scope>NUCLEOTIDE SEQUENCE</scope>
    <source>
        <strain evidence="1">G02</strain>
        <tissue evidence="1">Leaf</tissue>
    </source>
</reference>
<organism evidence="1">
    <name type="scientific">Sesamum radiatum</name>
    <name type="common">Black benniseed</name>
    <dbReference type="NCBI Taxonomy" id="300843"/>
    <lineage>
        <taxon>Eukaryota</taxon>
        <taxon>Viridiplantae</taxon>
        <taxon>Streptophyta</taxon>
        <taxon>Embryophyta</taxon>
        <taxon>Tracheophyta</taxon>
        <taxon>Spermatophyta</taxon>
        <taxon>Magnoliopsida</taxon>
        <taxon>eudicotyledons</taxon>
        <taxon>Gunneridae</taxon>
        <taxon>Pentapetalae</taxon>
        <taxon>asterids</taxon>
        <taxon>lamiids</taxon>
        <taxon>Lamiales</taxon>
        <taxon>Pedaliaceae</taxon>
        <taxon>Sesamum</taxon>
    </lineage>
</organism>